<evidence type="ECO:0008006" key="14">
    <source>
        <dbReference type="Google" id="ProtNLM"/>
    </source>
</evidence>
<dbReference type="Pfam" id="PF01522">
    <property type="entry name" value="Polysacc_deac_1"/>
    <property type="match status" value="1"/>
</dbReference>
<dbReference type="SUPFAM" id="SSF88713">
    <property type="entry name" value="Glycoside hydrolase/deacetylase"/>
    <property type="match status" value="1"/>
</dbReference>
<evidence type="ECO:0000313" key="13">
    <source>
        <dbReference type="Proteomes" id="UP000800036"/>
    </source>
</evidence>
<evidence type="ECO:0000256" key="3">
    <source>
        <dbReference type="ARBA" id="ARBA00022723"/>
    </source>
</evidence>
<dbReference type="GO" id="GO:0005975">
    <property type="term" value="P:carbohydrate metabolic process"/>
    <property type="evidence" value="ECO:0007669"/>
    <property type="project" value="InterPro"/>
</dbReference>
<dbReference type="SUPFAM" id="SSF57016">
    <property type="entry name" value="Plant lectins/antimicrobial peptides"/>
    <property type="match status" value="1"/>
</dbReference>
<dbReference type="PANTHER" id="PTHR46471:SF6">
    <property type="entry name" value="GLYCOSYL HYDROLASE"/>
    <property type="match status" value="1"/>
</dbReference>
<feature type="domain" description="Chitin-binding type-1" evidence="10">
    <location>
        <begin position="212"/>
        <end position="258"/>
    </location>
</feature>
<name>A0A6A5VGW9_9PLEO</name>
<evidence type="ECO:0000256" key="6">
    <source>
        <dbReference type="ARBA" id="ARBA00023277"/>
    </source>
</evidence>
<keyword evidence="6" id="KW-0119">Carbohydrate metabolism</keyword>
<evidence type="ECO:0000313" key="12">
    <source>
        <dbReference type="EMBL" id="KAF1972537.1"/>
    </source>
</evidence>
<keyword evidence="13" id="KW-1185">Reference proteome</keyword>
<feature type="domain" description="NodB homology" evidence="11">
    <location>
        <begin position="659"/>
        <end position="848"/>
    </location>
</feature>
<evidence type="ECO:0000256" key="2">
    <source>
        <dbReference type="ARBA" id="ARBA00022669"/>
    </source>
</evidence>
<dbReference type="Proteomes" id="UP000800036">
    <property type="component" value="Unassembled WGS sequence"/>
</dbReference>
<sequence length="862" mass="92053">MRGFILIQGLAALFASTASAAACSSALTIDDFSKFSSNTNNLGEWTSDDSSMSSISAKNGVLSFTPNANAYFYETFPCQAASGNGYNSIQFTVKGPKGSSMNVELQSKTTCSASGYNSTTLPVTGLTGETQTITLSLSSFPSTTNVNAITGIVWSGFSANSAWELSSVKFGCGNAASSTPVSSKASSAAPSVTKDAVSSAPASQKSGTPTKDGTCGGTSGYNCLGWSQGECCSQYGWCGSTDGYCGTGCNSLFGNCAGAASSSATKASATKDAVSSTRTTMVTSTRTTLTTSASASASRTCSNLLIDDWVSQSRLTFLFYNAMLQPSSDDATMSSLVVGSPLFNRVSINPKDTSSYFYSQFDCVNAKNIYGGISLKIKAPKGTTFSVELDSSATCDPTKADMITVTTGDLGWIFDGTEKLYSIPFSKFSGLDSSKLTTILFAGFTQPVSFGPMGFYCGNTVSEIKVTTTSAVAGPSSTVAAPSGTAAVLVIDKFAKADSNALGFWRGYDEGMKVTISGSKATIVSNDADYSLYTQLSASCTDYSKYKGSYLHIAYSGSTAFTVALQQHNSKCDDTIAPYPETWDSLEAYRYAKDGHIYMPISHFRIDLARTVGIAIKGFYKADQVVLSTIEIVPSVPASHSIPNKLESGDLVFACKRPNSFAFAIDDGSPEYAQQVLKIVKEENIKVTFFTVGAPLLDESTNLTNVYREMEAAGHQIALHSYTHPKMEGLPDYAAIDWEYKEDIDTVAKQFNGLHTNYFRPPFGTEGARMRQRLAQTLGAPPTITMWSVDVEDWLWAETDTPEEQLKAFQRDVNKGGNLVVMHYLYPSTVGYLQQFIKIAKATGKQLMRVDQCMQDPNAPPL</sequence>
<keyword evidence="3" id="KW-0479">Metal-binding</keyword>
<evidence type="ECO:0000259" key="10">
    <source>
        <dbReference type="PROSITE" id="PS50941"/>
    </source>
</evidence>
<evidence type="ECO:0000256" key="5">
    <source>
        <dbReference type="ARBA" id="ARBA00022801"/>
    </source>
</evidence>
<dbReference type="CDD" id="cd11618">
    <property type="entry name" value="ChtBD1_1"/>
    <property type="match status" value="1"/>
</dbReference>
<gene>
    <name evidence="12" type="ORF">BU23DRAFT_555061</name>
</gene>
<dbReference type="EMBL" id="ML976686">
    <property type="protein sequence ID" value="KAF1972537.1"/>
    <property type="molecule type" value="Genomic_DNA"/>
</dbReference>
<dbReference type="GO" id="GO:0008061">
    <property type="term" value="F:chitin binding"/>
    <property type="evidence" value="ECO:0007669"/>
    <property type="project" value="UniProtKB-UniRule"/>
</dbReference>
<feature type="signal peptide" evidence="9">
    <location>
        <begin position="1"/>
        <end position="20"/>
    </location>
</feature>
<dbReference type="InterPro" id="IPR011330">
    <property type="entry name" value="Glyco_hydro/deAcase_b/a-brl"/>
</dbReference>
<dbReference type="PANTHER" id="PTHR46471">
    <property type="entry name" value="CHITIN DEACETYLASE"/>
    <property type="match status" value="1"/>
</dbReference>
<keyword evidence="4 9" id="KW-0732">Signal</keyword>
<keyword evidence="7" id="KW-0170">Cobalt</keyword>
<feature type="chain" id="PRO_5025528333" description="Glycoside hydrolase/deacetylase" evidence="9">
    <location>
        <begin position="21"/>
        <end position="862"/>
    </location>
</feature>
<dbReference type="PROSITE" id="PS51677">
    <property type="entry name" value="NODB"/>
    <property type="match status" value="1"/>
</dbReference>
<evidence type="ECO:0000256" key="7">
    <source>
        <dbReference type="ARBA" id="ARBA00023285"/>
    </source>
</evidence>
<dbReference type="AlphaFoldDB" id="A0A6A5VGW9"/>
<accession>A0A6A5VGW9</accession>
<evidence type="ECO:0000256" key="4">
    <source>
        <dbReference type="ARBA" id="ARBA00022729"/>
    </source>
</evidence>
<dbReference type="CDD" id="cd10917">
    <property type="entry name" value="CE4_NodB_like_6s_7s"/>
    <property type="match status" value="1"/>
</dbReference>
<protein>
    <recommendedName>
        <fullName evidence="14">Glycoside hydrolase/deacetylase</fullName>
    </recommendedName>
</protein>
<keyword evidence="5" id="KW-0378">Hydrolase</keyword>
<dbReference type="InterPro" id="IPR001002">
    <property type="entry name" value="Chitin-bd_1"/>
</dbReference>
<dbReference type="InterPro" id="IPR002509">
    <property type="entry name" value="NODB_dom"/>
</dbReference>
<dbReference type="Gene3D" id="3.30.60.10">
    <property type="entry name" value="Endochitinase-like"/>
    <property type="match status" value="1"/>
</dbReference>
<evidence type="ECO:0000259" key="11">
    <source>
        <dbReference type="PROSITE" id="PS51677"/>
    </source>
</evidence>
<comment type="cofactor">
    <cofactor evidence="1">
        <name>Co(2+)</name>
        <dbReference type="ChEBI" id="CHEBI:48828"/>
    </cofactor>
</comment>
<feature type="disulfide bond" evidence="8">
    <location>
        <begin position="231"/>
        <end position="245"/>
    </location>
</feature>
<dbReference type="PROSITE" id="PS50941">
    <property type="entry name" value="CHIT_BIND_I_2"/>
    <property type="match status" value="1"/>
</dbReference>
<dbReference type="GO" id="GO:0046872">
    <property type="term" value="F:metal ion binding"/>
    <property type="evidence" value="ECO:0007669"/>
    <property type="project" value="UniProtKB-KW"/>
</dbReference>
<comment type="caution">
    <text evidence="8">Lacks conserved residue(s) required for the propagation of feature annotation.</text>
</comment>
<keyword evidence="8" id="KW-1015">Disulfide bond</keyword>
<reference evidence="12" key="1">
    <citation type="journal article" date="2020" name="Stud. Mycol.">
        <title>101 Dothideomycetes genomes: a test case for predicting lifestyles and emergence of pathogens.</title>
        <authorList>
            <person name="Haridas S."/>
            <person name="Albert R."/>
            <person name="Binder M."/>
            <person name="Bloem J."/>
            <person name="Labutti K."/>
            <person name="Salamov A."/>
            <person name="Andreopoulos B."/>
            <person name="Baker S."/>
            <person name="Barry K."/>
            <person name="Bills G."/>
            <person name="Bluhm B."/>
            <person name="Cannon C."/>
            <person name="Castanera R."/>
            <person name="Culley D."/>
            <person name="Daum C."/>
            <person name="Ezra D."/>
            <person name="Gonzalez J."/>
            <person name="Henrissat B."/>
            <person name="Kuo A."/>
            <person name="Liang C."/>
            <person name="Lipzen A."/>
            <person name="Lutzoni F."/>
            <person name="Magnuson J."/>
            <person name="Mondo S."/>
            <person name="Nolan M."/>
            <person name="Ohm R."/>
            <person name="Pangilinan J."/>
            <person name="Park H.-J."/>
            <person name="Ramirez L."/>
            <person name="Alfaro M."/>
            <person name="Sun H."/>
            <person name="Tritt A."/>
            <person name="Yoshinaga Y."/>
            <person name="Zwiers L.-H."/>
            <person name="Turgeon B."/>
            <person name="Goodwin S."/>
            <person name="Spatafora J."/>
            <person name="Crous P."/>
            <person name="Grigoriev I."/>
        </authorList>
    </citation>
    <scope>NUCLEOTIDE SEQUENCE</scope>
    <source>
        <strain evidence="12">CBS 107.79</strain>
    </source>
</reference>
<keyword evidence="2 8" id="KW-0147">Chitin-binding</keyword>
<dbReference type="PROSITE" id="PS51257">
    <property type="entry name" value="PROKAR_LIPOPROTEIN"/>
    <property type="match status" value="1"/>
</dbReference>
<evidence type="ECO:0000256" key="1">
    <source>
        <dbReference type="ARBA" id="ARBA00001941"/>
    </source>
</evidence>
<dbReference type="InterPro" id="IPR036861">
    <property type="entry name" value="Endochitinase-like_sf"/>
</dbReference>
<dbReference type="GO" id="GO:0016810">
    <property type="term" value="F:hydrolase activity, acting on carbon-nitrogen (but not peptide) bonds"/>
    <property type="evidence" value="ECO:0007669"/>
    <property type="project" value="InterPro"/>
</dbReference>
<proteinExistence type="predicted"/>
<evidence type="ECO:0000256" key="9">
    <source>
        <dbReference type="SAM" id="SignalP"/>
    </source>
</evidence>
<evidence type="ECO:0000256" key="8">
    <source>
        <dbReference type="PROSITE-ProRule" id="PRU00261"/>
    </source>
</evidence>
<organism evidence="12 13">
    <name type="scientific">Bimuria novae-zelandiae CBS 107.79</name>
    <dbReference type="NCBI Taxonomy" id="1447943"/>
    <lineage>
        <taxon>Eukaryota</taxon>
        <taxon>Fungi</taxon>
        <taxon>Dikarya</taxon>
        <taxon>Ascomycota</taxon>
        <taxon>Pezizomycotina</taxon>
        <taxon>Dothideomycetes</taxon>
        <taxon>Pleosporomycetidae</taxon>
        <taxon>Pleosporales</taxon>
        <taxon>Massarineae</taxon>
        <taxon>Didymosphaeriaceae</taxon>
        <taxon>Bimuria</taxon>
    </lineage>
</organism>
<dbReference type="Gene3D" id="3.20.20.370">
    <property type="entry name" value="Glycoside hydrolase/deacetylase"/>
    <property type="match status" value="1"/>
</dbReference>
<dbReference type="OrthoDB" id="2128708at2759"/>